<evidence type="ECO:0000313" key="2">
    <source>
        <dbReference type="Proteomes" id="UP001196413"/>
    </source>
</evidence>
<name>A0AAD5MM02_PARTN</name>
<gene>
    <name evidence="1" type="ORF">KIN20_020038</name>
</gene>
<dbReference type="EMBL" id="JAHQIW010004034">
    <property type="protein sequence ID" value="KAJ1360917.1"/>
    <property type="molecule type" value="Genomic_DNA"/>
</dbReference>
<proteinExistence type="predicted"/>
<protein>
    <submittedName>
        <fullName evidence="1">Uncharacterized protein</fullName>
    </submittedName>
</protein>
<evidence type="ECO:0000313" key="1">
    <source>
        <dbReference type="EMBL" id="KAJ1360917.1"/>
    </source>
</evidence>
<accession>A0AAD5MM02</accession>
<dbReference type="AlphaFoldDB" id="A0AAD5MM02"/>
<comment type="caution">
    <text evidence="1">The sequence shown here is derived from an EMBL/GenBank/DDBJ whole genome shotgun (WGS) entry which is preliminary data.</text>
</comment>
<reference evidence="1" key="1">
    <citation type="submission" date="2021-06" db="EMBL/GenBank/DDBJ databases">
        <title>Parelaphostrongylus tenuis whole genome reference sequence.</title>
        <authorList>
            <person name="Garwood T.J."/>
            <person name="Larsen P.A."/>
            <person name="Fountain-Jones N.M."/>
            <person name="Garbe J.R."/>
            <person name="Macchietto M.G."/>
            <person name="Kania S.A."/>
            <person name="Gerhold R.W."/>
            <person name="Richards J.E."/>
            <person name="Wolf T.M."/>
        </authorList>
    </citation>
    <scope>NUCLEOTIDE SEQUENCE</scope>
    <source>
        <strain evidence="1">MNPRO001-30</strain>
        <tissue evidence="1">Meninges</tissue>
    </source>
</reference>
<organism evidence="1 2">
    <name type="scientific">Parelaphostrongylus tenuis</name>
    <name type="common">Meningeal worm</name>
    <dbReference type="NCBI Taxonomy" id="148309"/>
    <lineage>
        <taxon>Eukaryota</taxon>
        <taxon>Metazoa</taxon>
        <taxon>Ecdysozoa</taxon>
        <taxon>Nematoda</taxon>
        <taxon>Chromadorea</taxon>
        <taxon>Rhabditida</taxon>
        <taxon>Rhabditina</taxon>
        <taxon>Rhabditomorpha</taxon>
        <taxon>Strongyloidea</taxon>
        <taxon>Metastrongylidae</taxon>
        <taxon>Parelaphostrongylus</taxon>
    </lineage>
</organism>
<sequence>MADTLFVSQWYVKDLVKEARYRKIDVLTAMFRLTGFTVTRTRIVVPCGTHMTWSTNR</sequence>
<keyword evidence="2" id="KW-1185">Reference proteome</keyword>
<dbReference type="Proteomes" id="UP001196413">
    <property type="component" value="Unassembled WGS sequence"/>
</dbReference>